<sequence length="49" mass="5912">MYVGKNILTACTKQFWNPLKFYQDYQSAAFKISQEWMFIQLILSLPYRS</sequence>
<organism evidence="1 2">
    <name type="scientific">Funneliformis caledonium</name>
    <dbReference type="NCBI Taxonomy" id="1117310"/>
    <lineage>
        <taxon>Eukaryota</taxon>
        <taxon>Fungi</taxon>
        <taxon>Fungi incertae sedis</taxon>
        <taxon>Mucoromycota</taxon>
        <taxon>Glomeromycotina</taxon>
        <taxon>Glomeromycetes</taxon>
        <taxon>Glomerales</taxon>
        <taxon>Glomeraceae</taxon>
        <taxon>Funneliformis</taxon>
    </lineage>
</organism>
<evidence type="ECO:0000313" key="1">
    <source>
        <dbReference type="EMBL" id="CAG8627752.1"/>
    </source>
</evidence>
<evidence type="ECO:0000313" key="2">
    <source>
        <dbReference type="Proteomes" id="UP000789570"/>
    </source>
</evidence>
<reference evidence="1" key="1">
    <citation type="submission" date="2021-06" db="EMBL/GenBank/DDBJ databases">
        <authorList>
            <person name="Kallberg Y."/>
            <person name="Tangrot J."/>
            <person name="Rosling A."/>
        </authorList>
    </citation>
    <scope>NUCLEOTIDE SEQUENCE</scope>
    <source>
        <strain evidence="1">UK204</strain>
    </source>
</reference>
<protein>
    <submittedName>
        <fullName evidence="1">1393_t:CDS:1</fullName>
    </submittedName>
</protein>
<dbReference type="AlphaFoldDB" id="A0A9N9D5L5"/>
<dbReference type="Proteomes" id="UP000789570">
    <property type="component" value="Unassembled WGS sequence"/>
</dbReference>
<comment type="caution">
    <text evidence="1">The sequence shown here is derived from an EMBL/GenBank/DDBJ whole genome shotgun (WGS) entry which is preliminary data.</text>
</comment>
<accession>A0A9N9D5L5</accession>
<proteinExistence type="predicted"/>
<name>A0A9N9D5L5_9GLOM</name>
<dbReference type="EMBL" id="CAJVPQ010003430">
    <property type="protein sequence ID" value="CAG8627752.1"/>
    <property type="molecule type" value="Genomic_DNA"/>
</dbReference>
<gene>
    <name evidence="1" type="ORF">FCALED_LOCUS9895</name>
</gene>
<keyword evidence="2" id="KW-1185">Reference proteome</keyword>